<feature type="transmembrane region" description="Helical" evidence="6">
    <location>
        <begin position="155"/>
        <end position="179"/>
    </location>
</feature>
<keyword evidence="4 6" id="KW-1133">Transmembrane helix</keyword>
<dbReference type="Proteomes" id="UP000050934">
    <property type="component" value="Unassembled WGS sequence"/>
</dbReference>
<dbReference type="InterPro" id="IPR027566">
    <property type="entry name" value="Symport/antiport_PotE"/>
</dbReference>
<feature type="transmembrane region" description="Helical" evidence="6">
    <location>
        <begin position="417"/>
        <end position="437"/>
    </location>
</feature>
<keyword evidence="2 6" id="KW-1003">Cell membrane</keyword>
<feature type="transmembrane region" description="Helical" evidence="6">
    <location>
        <begin position="97"/>
        <end position="118"/>
    </location>
</feature>
<feature type="transmembrane region" description="Helical" evidence="6">
    <location>
        <begin position="230"/>
        <end position="256"/>
    </location>
</feature>
<comment type="caution">
    <text evidence="6">Lacks conserved residue(s) required for the propagation of feature annotation.</text>
</comment>
<feature type="transmembrane region" description="Helical" evidence="6">
    <location>
        <begin position="199"/>
        <end position="218"/>
    </location>
</feature>
<feature type="transmembrane region" description="Helical" evidence="6">
    <location>
        <begin position="276"/>
        <end position="299"/>
    </location>
</feature>
<dbReference type="Pfam" id="PF13520">
    <property type="entry name" value="AA_permease_2"/>
    <property type="match status" value="1"/>
</dbReference>
<dbReference type="STRING" id="396268.IV45_GL000524"/>
<dbReference type="EMBL" id="JQBW01000009">
    <property type="protein sequence ID" value="KRN58897.1"/>
    <property type="molecule type" value="Genomic_DNA"/>
</dbReference>
<keyword evidence="8" id="KW-1185">Reference proteome</keyword>
<evidence type="ECO:0000313" key="8">
    <source>
        <dbReference type="Proteomes" id="UP000050934"/>
    </source>
</evidence>
<name>A0A0R2I190_9LACO</name>
<dbReference type="NCBIfam" id="TIGR04299">
    <property type="entry name" value="antiport_PotE"/>
    <property type="match status" value="1"/>
</dbReference>
<dbReference type="HAMAP" id="MF_02073">
    <property type="entry name" value="Putrescine_transp"/>
    <property type="match status" value="1"/>
</dbReference>
<proteinExistence type="inferred from homology"/>
<sequence>MNGKRGGLMADEKKMTVFQLTIITTVNMIGSGVIMLPSKLAEVGTMSVLSWLVTLTGALCLAYVFARCGMLTDNTQNGMGGYAEYAFGRSGNMMANFTYAISLLLANTAMAVSIVGYGEMALGINLSPQRVAIAAMAVLAISMVANFFGSHNTGIISSITVWGVIIPVLLLCTIGWFFFNSHTYIQSWNPHHFGLFKGVSASIPITLWAFLGLESAVANSDSVNDPKKNVPIAIIGGTIAAGAIYIASTNLIQGIVDNSSLVKSTAPFGTAFSYMFNPTIGVIVMIMLTFSCWGSLLTWQFTLAEVFRSSAKAGYFPKIFRKRNRFGAPVWGMLIILMGQLLLSLMTISPNLNAQFNDLVDLAVVTNLVPYILSMGAARQLQLQAGLTTNNVHFKITNFLALLAGIYSIYSMYSCGLLSLDLGAGVVFVGWLLYGLMPHEDD</sequence>
<evidence type="ECO:0000313" key="7">
    <source>
        <dbReference type="EMBL" id="KRN58897.1"/>
    </source>
</evidence>
<comment type="caution">
    <text evidence="7">The sequence shown here is derived from an EMBL/GenBank/DDBJ whole genome shotgun (WGS) entry which is preliminary data.</text>
</comment>
<evidence type="ECO:0000256" key="6">
    <source>
        <dbReference type="HAMAP-Rule" id="MF_02073"/>
    </source>
</evidence>
<keyword evidence="3 6" id="KW-0812">Transmembrane</keyword>
<evidence type="ECO:0000256" key="4">
    <source>
        <dbReference type="ARBA" id="ARBA00022989"/>
    </source>
</evidence>
<dbReference type="GO" id="GO:0015496">
    <property type="term" value="F:putrescine:ornithine antiporter activity"/>
    <property type="evidence" value="ECO:0007669"/>
    <property type="project" value="InterPro"/>
</dbReference>
<reference evidence="7 8" key="1">
    <citation type="journal article" date="2015" name="Genome Announc.">
        <title>Expanding the biotechnology potential of lactobacilli through comparative genomics of 213 strains and associated genera.</title>
        <authorList>
            <person name="Sun Z."/>
            <person name="Harris H.M."/>
            <person name="McCann A."/>
            <person name="Guo C."/>
            <person name="Argimon S."/>
            <person name="Zhang W."/>
            <person name="Yang X."/>
            <person name="Jeffery I.B."/>
            <person name="Cooney J.C."/>
            <person name="Kagawa T.F."/>
            <person name="Liu W."/>
            <person name="Song Y."/>
            <person name="Salvetti E."/>
            <person name="Wrobel A."/>
            <person name="Rasinkangas P."/>
            <person name="Parkhill J."/>
            <person name="Rea M.C."/>
            <person name="O'Sullivan O."/>
            <person name="Ritari J."/>
            <person name="Douillard F.P."/>
            <person name="Paul Ross R."/>
            <person name="Yang R."/>
            <person name="Briner A.E."/>
            <person name="Felis G.E."/>
            <person name="de Vos W.M."/>
            <person name="Barrangou R."/>
            <person name="Klaenhammer T.R."/>
            <person name="Caufield P.W."/>
            <person name="Cui Y."/>
            <person name="Zhang H."/>
            <person name="O'Toole P.W."/>
        </authorList>
    </citation>
    <scope>NUCLEOTIDE SEQUENCE [LARGE SCALE GENOMIC DNA]</scope>
    <source>
        <strain evidence="7 8">DSM 17896</strain>
    </source>
</reference>
<dbReference type="InterPro" id="IPR002293">
    <property type="entry name" value="AA/rel_permease1"/>
</dbReference>
<dbReference type="PANTHER" id="PTHR42770:SF6">
    <property type="entry name" value="PUTRESCINE TRANSPORTER POTE"/>
    <property type="match status" value="1"/>
</dbReference>
<dbReference type="InterPro" id="IPR050367">
    <property type="entry name" value="APC_superfamily"/>
</dbReference>
<dbReference type="AlphaFoldDB" id="A0A0R2I190"/>
<dbReference type="PIRSF" id="PIRSF006060">
    <property type="entry name" value="AA_transporter"/>
    <property type="match status" value="1"/>
</dbReference>
<dbReference type="PANTHER" id="PTHR42770">
    <property type="entry name" value="AMINO ACID TRANSPORTER-RELATED"/>
    <property type="match status" value="1"/>
</dbReference>
<comment type="subcellular location">
    <subcellularLocation>
        <location evidence="1 6">Cell membrane</location>
        <topology evidence="1 6">Multi-pass membrane protein</topology>
    </subcellularLocation>
</comment>
<dbReference type="Gene3D" id="1.20.1740.10">
    <property type="entry name" value="Amino acid/polyamine transporter I"/>
    <property type="match status" value="1"/>
</dbReference>
<organism evidence="7 8">
    <name type="scientific">Limosilactobacillus secaliphilus</name>
    <dbReference type="NCBI Taxonomy" id="396268"/>
    <lineage>
        <taxon>Bacteria</taxon>
        <taxon>Bacillati</taxon>
        <taxon>Bacillota</taxon>
        <taxon>Bacilli</taxon>
        <taxon>Lactobacillales</taxon>
        <taxon>Lactobacillaceae</taxon>
        <taxon>Limosilactobacillus</taxon>
    </lineage>
</organism>
<evidence type="ECO:0000256" key="1">
    <source>
        <dbReference type="ARBA" id="ARBA00004651"/>
    </source>
</evidence>
<accession>A0A0R2I190</accession>
<evidence type="ECO:0000256" key="2">
    <source>
        <dbReference type="ARBA" id="ARBA00022475"/>
    </source>
</evidence>
<evidence type="ECO:0000256" key="5">
    <source>
        <dbReference type="ARBA" id="ARBA00023136"/>
    </source>
</evidence>
<feature type="transmembrane region" description="Helical" evidence="6">
    <location>
        <begin position="130"/>
        <end position="148"/>
    </location>
</feature>
<protein>
    <recommendedName>
        <fullName evidence="6">Putrescine transporter</fullName>
    </recommendedName>
</protein>
<dbReference type="GO" id="GO:0005886">
    <property type="term" value="C:plasma membrane"/>
    <property type="evidence" value="ECO:0007669"/>
    <property type="project" value="UniProtKB-SubCell"/>
</dbReference>
<comment type="similarity">
    <text evidence="6">Belongs to the amino acid-polyamine-organocation (APC) superfamily. Basic amino acid/polyamine antiporter (APA) (TC 2.A.3.2) family.</text>
</comment>
<feature type="transmembrane region" description="Helical" evidence="6">
    <location>
        <begin position="16"/>
        <end position="36"/>
    </location>
</feature>
<dbReference type="NCBIfam" id="NF007938">
    <property type="entry name" value="PRK10655.1"/>
    <property type="match status" value="1"/>
</dbReference>
<feature type="transmembrane region" description="Helical" evidence="6">
    <location>
        <begin position="326"/>
        <end position="348"/>
    </location>
</feature>
<evidence type="ECO:0000256" key="3">
    <source>
        <dbReference type="ARBA" id="ARBA00022692"/>
    </source>
</evidence>
<feature type="transmembrane region" description="Helical" evidence="6">
    <location>
        <begin position="48"/>
        <end position="66"/>
    </location>
</feature>
<keyword evidence="6" id="KW-0813">Transport</keyword>
<keyword evidence="5 6" id="KW-0472">Membrane</keyword>
<dbReference type="PATRIC" id="fig|396268.3.peg.531"/>
<gene>
    <name evidence="7" type="ORF">IV45_GL000524</name>
</gene>